<dbReference type="SUPFAM" id="SSF109640">
    <property type="entry name" value="KRAB domain (Kruppel-associated box)"/>
    <property type="match status" value="1"/>
</dbReference>
<dbReference type="InterPro" id="IPR050169">
    <property type="entry name" value="Krueppel_C2H2_ZnF"/>
</dbReference>
<protein>
    <submittedName>
        <fullName evidence="2">Zinc finger protein 544</fullName>
    </submittedName>
</protein>
<dbReference type="PROSITE" id="PS50805">
    <property type="entry name" value="KRAB"/>
    <property type="match status" value="1"/>
</dbReference>
<dbReference type="AlphaFoldDB" id="A0A2J8JM33"/>
<dbReference type="EMBL" id="AACZ04044391">
    <property type="status" value="NOT_ANNOTATED_CDS"/>
    <property type="molecule type" value="Genomic_DNA"/>
</dbReference>
<proteinExistence type="predicted"/>
<dbReference type="RefSeq" id="XP_063658448.1">
    <property type="nucleotide sequence ID" value="XM_063802378.1"/>
</dbReference>
<feature type="domain" description="KRAB" evidence="1">
    <location>
        <begin position="14"/>
        <end position="75"/>
    </location>
</feature>
<dbReference type="PANTHER" id="PTHR23232:SF157">
    <property type="entry name" value="ZINC FINGER PROTEIN 525"/>
    <property type="match status" value="1"/>
</dbReference>
<sequence>MEARSMLVPPQASVCFEDVAMAFTQEEWEHLDLAQRTLYREVTLETWEHIVSLAGARRGPVQGRAGGPPRLESYP</sequence>
<dbReference type="GeneID" id="456344"/>
<dbReference type="Pfam" id="PF01352">
    <property type="entry name" value="KRAB"/>
    <property type="match status" value="1"/>
</dbReference>
<dbReference type="GeneTree" id="ENSGT01150000286941"/>
<dbReference type="Proteomes" id="UP000002277">
    <property type="component" value="Chromosome 19"/>
</dbReference>
<dbReference type="Ensembl" id="ENSPTRT00000079895.1">
    <property type="protein sequence ID" value="ENSPTRP00000089196.1"/>
    <property type="gene ID" value="ENSPTRG00000011574.6"/>
</dbReference>
<keyword evidence="3" id="KW-1185">Reference proteome</keyword>
<evidence type="ECO:0000313" key="4">
    <source>
        <dbReference type="VGNC" id="VGNC:11520"/>
    </source>
</evidence>
<dbReference type="InterPro" id="IPR036051">
    <property type="entry name" value="KRAB_dom_sf"/>
</dbReference>
<dbReference type="Bgee" id="ENSPTRG00000011574">
    <property type="expression patterns" value="Expressed in testis and 20 other cell types or tissues"/>
</dbReference>
<dbReference type="EMBL" id="AACZ04044390">
    <property type="status" value="NOT_ANNOTATED_CDS"/>
    <property type="molecule type" value="Genomic_DNA"/>
</dbReference>
<reference evidence="2" key="2">
    <citation type="submission" date="2025-08" db="UniProtKB">
        <authorList>
            <consortium name="Ensembl"/>
        </authorList>
    </citation>
    <scope>IDENTIFICATION</scope>
</reference>
<dbReference type="CDD" id="cd07765">
    <property type="entry name" value="KRAB_A-box"/>
    <property type="match status" value="1"/>
</dbReference>
<dbReference type="PANTHER" id="PTHR23232">
    <property type="entry name" value="KRAB DOMAIN C2H2 ZINC FINGER"/>
    <property type="match status" value="1"/>
</dbReference>
<dbReference type="EMBL" id="AACZ04044393">
    <property type="status" value="NOT_ANNOTATED_CDS"/>
    <property type="molecule type" value="Genomic_DNA"/>
</dbReference>
<dbReference type="SMART" id="SM00349">
    <property type="entry name" value="KRAB"/>
    <property type="match status" value="1"/>
</dbReference>
<accession>A0A2I3TIW7</accession>
<dbReference type="RefSeq" id="XP_063658447.1">
    <property type="nucleotide sequence ID" value="XM_063802377.1"/>
</dbReference>
<evidence type="ECO:0000259" key="1">
    <source>
        <dbReference type="PROSITE" id="PS50805"/>
    </source>
</evidence>
<accession>A0A2J8JM33</accession>
<organism evidence="2 3">
    <name type="scientific">Pan troglodytes</name>
    <name type="common">Chimpanzee</name>
    <dbReference type="NCBI Taxonomy" id="9598"/>
    <lineage>
        <taxon>Eukaryota</taxon>
        <taxon>Metazoa</taxon>
        <taxon>Chordata</taxon>
        <taxon>Craniata</taxon>
        <taxon>Vertebrata</taxon>
        <taxon>Euteleostomi</taxon>
        <taxon>Mammalia</taxon>
        <taxon>Eutheria</taxon>
        <taxon>Euarchontoglires</taxon>
        <taxon>Primates</taxon>
        <taxon>Haplorrhini</taxon>
        <taxon>Catarrhini</taxon>
        <taxon>Hominidae</taxon>
        <taxon>Pan</taxon>
    </lineage>
</organism>
<gene>
    <name evidence="2 4" type="primary">ZNF544</name>
</gene>
<dbReference type="EMBL" id="AACZ04044392">
    <property type="status" value="NOT_ANNOTATED_CDS"/>
    <property type="molecule type" value="Genomic_DNA"/>
</dbReference>
<evidence type="ECO:0000313" key="3">
    <source>
        <dbReference type="Proteomes" id="UP000002277"/>
    </source>
</evidence>
<reference evidence="2" key="3">
    <citation type="submission" date="2025-09" db="UniProtKB">
        <authorList>
            <consortium name="Ensembl"/>
        </authorList>
    </citation>
    <scope>IDENTIFICATION</scope>
</reference>
<dbReference type="GO" id="GO:0006355">
    <property type="term" value="P:regulation of DNA-templated transcription"/>
    <property type="evidence" value="ECO:0007669"/>
    <property type="project" value="InterPro"/>
</dbReference>
<dbReference type="CTD" id="27300"/>
<dbReference type="VGNC" id="VGNC:11520">
    <property type="gene designation" value="ZNF544"/>
</dbReference>
<name>A0A2J8JM33_PANTR</name>
<evidence type="ECO:0000313" key="2">
    <source>
        <dbReference type="Ensembl" id="ENSPTRP00000089196.1"/>
    </source>
</evidence>
<dbReference type="InterPro" id="IPR001909">
    <property type="entry name" value="KRAB"/>
</dbReference>
<reference evidence="2 3" key="1">
    <citation type="journal article" date="2005" name="Nature">
        <title>Initial sequence of the chimpanzee genome and comparison with the human genome.</title>
        <authorList>
            <consortium name="Chimpanzee sequencing and analysis consortium"/>
        </authorList>
    </citation>
    <scope>NUCLEOTIDE SEQUENCE [LARGE SCALE GENOMIC DNA]</scope>
</reference>
<dbReference type="Gene3D" id="6.10.140.140">
    <property type="match status" value="1"/>
</dbReference>